<sequence length="30" mass="3535">MTDEVVQKFKNNTKVQLVFVSDKIILRKRG</sequence>
<reference evidence="1 2" key="1">
    <citation type="submission" date="2013-12" db="EMBL/GenBank/DDBJ databases">
        <authorList>
            <consortium name="DOE Joint Genome Institute"/>
            <person name="Eisen J."/>
            <person name="Huntemann M."/>
            <person name="Han J."/>
            <person name="Chen A."/>
            <person name="Kyrpides N."/>
            <person name="Mavromatis K."/>
            <person name="Markowitz V."/>
            <person name="Palaniappan K."/>
            <person name="Ivanova N."/>
            <person name="Schaumberg A."/>
            <person name="Pati A."/>
            <person name="Liolios K."/>
            <person name="Nordberg H.P."/>
            <person name="Cantor M.N."/>
            <person name="Hua S.X."/>
            <person name="Woyke T."/>
        </authorList>
    </citation>
    <scope>NUCLEOTIDE SEQUENCE [LARGE SCALE GENOMIC DNA]</scope>
    <source>
        <strain evidence="2">DSM 18177</strain>
    </source>
</reference>
<proteinExistence type="predicted"/>
<dbReference type="Proteomes" id="UP000018901">
    <property type="component" value="Chromosome"/>
</dbReference>
<gene>
    <name evidence="1" type="ORF">BARVI_02575</name>
</gene>
<name>W0ES24_9BACT</name>
<dbReference type="EMBL" id="CP007034">
    <property type="protein sequence ID" value="AHF13610.1"/>
    <property type="molecule type" value="Genomic_DNA"/>
</dbReference>
<dbReference type="HOGENOM" id="CLU_3402267_0_0_10"/>
<protein>
    <submittedName>
        <fullName evidence="1">Uncharacterized protein</fullName>
    </submittedName>
</protein>
<dbReference type="AlphaFoldDB" id="W0ES24"/>
<evidence type="ECO:0000313" key="2">
    <source>
        <dbReference type="Proteomes" id="UP000018901"/>
    </source>
</evidence>
<evidence type="ECO:0000313" key="1">
    <source>
        <dbReference type="EMBL" id="AHF13610.1"/>
    </source>
</evidence>
<accession>W0ES24</accession>
<dbReference type="KEGG" id="bvs:BARVI_02575"/>
<keyword evidence="2" id="KW-1185">Reference proteome</keyword>
<organism evidence="1 2">
    <name type="scientific">Barnesiella viscericola DSM 18177</name>
    <dbReference type="NCBI Taxonomy" id="880074"/>
    <lineage>
        <taxon>Bacteria</taxon>
        <taxon>Pseudomonadati</taxon>
        <taxon>Bacteroidota</taxon>
        <taxon>Bacteroidia</taxon>
        <taxon>Bacteroidales</taxon>
        <taxon>Barnesiellaceae</taxon>
        <taxon>Barnesiella</taxon>
    </lineage>
</organism>